<dbReference type="SMART" id="SM00465">
    <property type="entry name" value="GIYc"/>
    <property type="match status" value="1"/>
</dbReference>
<dbReference type="AlphaFoldDB" id="A0A7V4XSB7"/>
<comment type="caution">
    <text evidence="3">The sequence shown here is derived from an EMBL/GenBank/DDBJ whole genome shotgun (WGS) entry which is preliminary data.</text>
</comment>
<comment type="similarity">
    <text evidence="1">Belongs to the UPF0213 family.</text>
</comment>
<dbReference type="Gene3D" id="3.40.1440.10">
    <property type="entry name" value="GIY-YIG endonuclease"/>
    <property type="match status" value="1"/>
</dbReference>
<dbReference type="EMBL" id="DTKL01000033">
    <property type="protein sequence ID" value="HGY94237.1"/>
    <property type="molecule type" value="Genomic_DNA"/>
</dbReference>
<accession>A0A7V4XSB7</accession>
<evidence type="ECO:0000259" key="2">
    <source>
        <dbReference type="PROSITE" id="PS50164"/>
    </source>
</evidence>
<reference evidence="3" key="1">
    <citation type="journal article" date="2020" name="mSystems">
        <title>Genome- and Community-Level Interaction Insights into Carbon Utilization and Element Cycling Functions of Hydrothermarchaeota in Hydrothermal Sediment.</title>
        <authorList>
            <person name="Zhou Z."/>
            <person name="Liu Y."/>
            <person name="Xu W."/>
            <person name="Pan J."/>
            <person name="Luo Z.H."/>
            <person name="Li M."/>
        </authorList>
    </citation>
    <scope>NUCLEOTIDE SEQUENCE [LARGE SCALE GENOMIC DNA]</scope>
    <source>
        <strain evidence="3">SpSt-855</strain>
    </source>
</reference>
<name>A0A7V4XSB7_9BACT</name>
<feature type="domain" description="GIY-YIG" evidence="2">
    <location>
        <begin position="4"/>
        <end position="79"/>
    </location>
</feature>
<dbReference type="PROSITE" id="PS50164">
    <property type="entry name" value="GIY_YIG"/>
    <property type="match status" value="1"/>
</dbReference>
<dbReference type="InterPro" id="IPR050190">
    <property type="entry name" value="UPF0213_domain"/>
</dbReference>
<protein>
    <submittedName>
        <fullName evidence="3">GIY-YIG nuclease family protein</fullName>
    </submittedName>
</protein>
<dbReference type="SUPFAM" id="SSF82771">
    <property type="entry name" value="GIY-YIG endonuclease"/>
    <property type="match status" value="1"/>
</dbReference>
<dbReference type="CDD" id="cd10448">
    <property type="entry name" value="GIY-YIG_unchar_3"/>
    <property type="match status" value="1"/>
</dbReference>
<dbReference type="PANTHER" id="PTHR34477:SF5">
    <property type="entry name" value="BSL5627 PROTEIN"/>
    <property type="match status" value="1"/>
</dbReference>
<dbReference type="Pfam" id="PF01541">
    <property type="entry name" value="GIY-YIG"/>
    <property type="match status" value="1"/>
</dbReference>
<evidence type="ECO:0000256" key="1">
    <source>
        <dbReference type="ARBA" id="ARBA00007435"/>
    </source>
</evidence>
<evidence type="ECO:0000313" key="3">
    <source>
        <dbReference type="EMBL" id="HGY94237.1"/>
    </source>
</evidence>
<proteinExistence type="inferred from homology"/>
<organism evidence="3">
    <name type="scientific">Acidobacterium capsulatum</name>
    <dbReference type="NCBI Taxonomy" id="33075"/>
    <lineage>
        <taxon>Bacteria</taxon>
        <taxon>Pseudomonadati</taxon>
        <taxon>Acidobacteriota</taxon>
        <taxon>Terriglobia</taxon>
        <taxon>Terriglobales</taxon>
        <taxon>Acidobacteriaceae</taxon>
        <taxon>Acidobacterium</taxon>
    </lineage>
</organism>
<dbReference type="PANTHER" id="PTHR34477">
    <property type="entry name" value="UPF0213 PROTEIN YHBQ"/>
    <property type="match status" value="1"/>
</dbReference>
<dbReference type="InterPro" id="IPR035901">
    <property type="entry name" value="GIY-YIG_endonuc_sf"/>
</dbReference>
<dbReference type="InterPro" id="IPR000305">
    <property type="entry name" value="GIY-YIG_endonuc"/>
</dbReference>
<gene>
    <name evidence="3" type="ORF">ENW50_06075</name>
</gene>
<sequence length="114" mass="13675">MREHHYYVYLVSSRTRVLYCGITNNLVRRVEEHRRGEFAGFSASYRCVRLVWYERFQYVGNAIAREKQIKRWRREKKLVLIQRMNASWVDLSEAWRGANAGPSTSLRFGRDDKT</sequence>